<accession>A0A366F3H4</accession>
<dbReference type="AlphaFoldDB" id="A0A366F3H4"/>
<evidence type="ECO:0000313" key="6">
    <source>
        <dbReference type="Proteomes" id="UP000253529"/>
    </source>
</evidence>
<dbReference type="Pfam" id="PF13517">
    <property type="entry name" value="FG-GAP_3"/>
    <property type="match status" value="1"/>
</dbReference>
<comment type="caution">
    <text evidence="5">The sequence shown here is derived from an EMBL/GenBank/DDBJ whole genome shotgun (WGS) entry which is preliminary data.</text>
</comment>
<dbReference type="SUPFAM" id="SSF69318">
    <property type="entry name" value="Integrin alpha N-terminal domain"/>
    <property type="match status" value="1"/>
</dbReference>
<proteinExistence type="predicted"/>
<feature type="chain" id="PRO_5016926877" evidence="3">
    <location>
        <begin position="45"/>
        <end position="573"/>
    </location>
</feature>
<organism evidence="5 6">
    <name type="scientific">Roseiarcus fermentans</name>
    <dbReference type="NCBI Taxonomy" id="1473586"/>
    <lineage>
        <taxon>Bacteria</taxon>
        <taxon>Pseudomonadati</taxon>
        <taxon>Pseudomonadota</taxon>
        <taxon>Alphaproteobacteria</taxon>
        <taxon>Hyphomicrobiales</taxon>
        <taxon>Roseiarcaceae</taxon>
        <taxon>Roseiarcus</taxon>
    </lineage>
</organism>
<evidence type="ECO:0000256" key="3">
    <source>
        <dbReference type="SAM" id="SignalP"/>
    </source>
</evidence>
<evidence type="ECO:0000256" key="2">
    <source>
        <dbReference type="SAM" id="MobiDB-lite"/>
    </source>
</evidence>
<keyword evidence="6" id="KW-1185">Reference proteome</keyword>
<gene>
    <name evidence="5" type="ORF">DFR50_12238</name>
</gene>
<dbReference type="InterPro" id="IPR011519">
    <property type="entry name" value="UnbV_ASPIC"/>
</dbReference>
<sequence length="573" mass="61740">MRNDPGLAARCGAGSPAPQRRRRRPRPAALALAAALLAGSAAQAADRIAPAGDVPLMREEAQAAGLNSVYDGPWEFFVGGGGAALDCDGSGFPSVFLAGGKNPAKLYVNVSKSGGPLKFVEKPIDVDPKLLTGVIGAYPIDIDGDGRMDLFVLRVGRNLMLKGGPDCTFALADKEWSFEGDPGWTTSFAAEWEPGQKFPTLAIGHYVDRDAPGSPWGTCEENALYRPQPGDKPDYSVRTPLAPGFCALSMLFTDWNRSGVPSLRISNDRQYYRGGEEQLWRVEPGKPPRPYGRADGWRHLTIFGMGIAEADIDGSGFPQYFLTSMGDEKLQKLDTEEAGRGELPVYRDIAGEVGATAHIPYTGGDKRPSTAWHAEFADFTNVGLLDIFVSKGNLSQMPDFAAYDPSNLLIGQWSGKFAEAGDLAGVSGNRTGRGALVADFNLDGKLDILQIDRGANVALFRNLGDRNGDGPPLPSGNWSEIRLVQPNPNRDAVGAKISVKTGVRTQTRTIQVGGGDASGHMGWLHVGLGTAERAEIRVQWPDGEWSPTYRVFANQFVVVDRTKPQASYWYPSR</sequence>
<feature type="region of interest" description="Disordered" evidence="2">
    <location>
        <begin position="1"/>
        <end position="24"/>
    </location>
</feature>
<keyword evidence="1 3" id="KW-0732">Signal</keyword>
<dbReference type="PANTHER" id="PTHR16026:SF0">
    <property type="entry name" value="CARTILAGE ACIDIC PROTEIN 1"/>
    <property type="match status" value="1"/>
</dbReference>
<evidence type="ECO:0000256" key="1">
    <source>
        <dbReference type="ARBA" id="ARBA00022729"/>
    </source>
</evidence>
<dbReference type="InterPro" id="IPR028994">
    <property type="entry name" value="Integrin_alpha_N"/>
</dbReference>
<dbReference type="OrthoDB" id="1488578at2"/>
<evidence type="ECO:0000313" key="5">
    <source>
        <dbReference type="EMBL" id="RBP09201.1"/>
    </source>
</evidence>
<dbReference type="PANTHER" id="PTHR16026">
    <property type="entry name" value="CARTILAGE ACIDIC PROTEIN 1"/>
    <property type="match status" value="1"/>
</dbReference>
<dbReference type="RefSeq" id="WP_113890818.1">
    <property type="nucleotide sequence ID" value="NZ_QNRK01000022.1"/>
</dbReference>
<evidence type="ECO:0000259" key="4">
    <source>
        <dbReference type="Pfam" id="PF07593"/>
    </source>
</evidence>
<name>A0A366F3H4_9HYPH</name>
<dbReference type="Pfam" id="PF07593">
    <property type="entry name" value="UnbV_ASPIC"/>
    <property type="match status" value="1"/>
</dbReference>
<feature type="signal peptide" evidence="3">
    <location>
        <begin position="1"/>
        <end position="44"/>
    </location>
</feature>
<feature type="domain" description="ASPIC/UnbV" evidence="4">
    <location>
        <begin position="492"/>
        <end position="556"/>
    </location>
</feature>
<dbReference type="Proteomes" id="UP000253529">
    <property type="component" value="Unassembled WGS sequence"/>
</dbReference>
<dbReference type="InterPro" id="IPR027039">
    <property type="entry name" value="Crtac1"/>
</dbReference>
<protein>
    <submittedName>
        <fullName evidence="5">VCBS repeat protein</fullName>
    </submittedName>
</protein>
<dbReference type="InterPro" id="IPR013517">
    <property type="entry name" value="FG-GAP"/>
</dbReference>
<dbReference type="EMBL" id="QNRK01000022">
    <property type="protein sequence ID" value="RBP09201.1"/>
    <property type="molecule type" value="Genomic_DNA"/>
</dbReference>
<reference evidence="5 6" key="1">
    <citation type="submission" date="2018-06" db="EMBL/GenBank/DDBJ databases">
        <title>Genomic Encyclopedia of Type Strains, Phase IV (KMG-IV): sequencing the most valuable type-strain genomes for metagenomic binning, comparative biology and taxonomic classification.</title>
        <authorList>
            <person name="Goeker M."/>
        </authorList>
    </citation>
    <scope>NUCLEOTIDE SEQUENCE [LARGE SCALE GENOMIC DNA]</scope>
    <source>
        <strain evidence="5 6">DSM 24875</strain>
    </source>
</reference>